<keyword evidence="2" id="KW-0378">Hydrolase</keyword>
<reference evidence="4 5" key="1">
    <citation type="submission" date="2021-09" db="EMBL/GenBank/DDBJ databases">
        <title>Genomic insights and catalytic innovation underlie evolution of tropane alkaloids biosynthesis.</title>
        <authorList>
            <person name="Wang Y.-J."/>
            <person name="Tian T."/>
            <person name="Huang J.-P."/>
            <person name="Huang S.-X."/>
        </authorList>
    </citation>
    <scope>NUCLEOTIDE SEQUENCE [LARGE SCALE GENOMIC DNA]</scope>
    <source>
        <strain evidence="4">KIB-2018</strain>
        <tissue evidence="4">Leaf</tissue>
    </source>
</reference>
<dbReference type="SUPFAM" id="SSF53474">
    <property type="entry name" value="alpha/beta-Hydrolases"/>
    <property type="match status" value="1"/>
</dbReference>
<dbReference type="PANTHER" id="PTHR23024:SF212">
    <property type="entry name" value="CARBOXYLESTERASE 9-RELATED"/>
    <property type="match status" value="1"/>
</dbReference>
<gene>
    <name evidence="4" type="ORF">K2173_024845</name>
</gene>
<dbReference type="InterPro" id="IPR050466">
    <property type="entry name" value="Carboxylest/Gibb_receptor"/>
</dbReference>
<proteinExistence type="inferred from homology"/>
<dbReference type="InterPro" id="IPR029058">
    <property type="entry name" value="AB_hydrolase_fold"/>
</dbReference>
<dbReference type="Gene3D" id="3.40.50.1820">
    <property type="entry name" value="alpha/beta hydrolase"/>
    <property type="match status" value="1"/>
</dbReference>
<dbReference type="GO" id="GO:0016787">
    <property type="term" value="F:hydrolase activity"/>
    <property type="evidence" value="ECO:0007669"/>
    <property type="project" value="UniProtKB-KW"/>
</dbReference>
<sequence>MATSSSRAKIFPLTEALNPHANFLPSSMSKLDPYEHLNIALNRDGTITRRLTVPTIKANPEARHGDSVLSKDVTINPDKKTWVRLYRPTKLPSNDNAVARLPVIIYFHGGGFILFTASTKEPHLACCRLASEISAIVVSVDYRLAPEHRLPAQYEDAMDAIMWVKQQVWDENGERWLKDYGDFSRCYLCGRGSGGNVAFNAALRSVDLDLMPLNISGLVLNQPMFGGSERTRSEMEVVADQVLPLSVLDLLWELALPLGTDREHPFCNPMVDGVYNSKIGSLGRCLVIGFGGDAMVDRMEELVRLMRKCGVRVQGRFYDEGFHNIDVMDNLWANSVLNAIKDFVI</sequence>
<feature type="domain" description="Alpha/beta hydrolase fold-3" evidence="3">
    <location>
        <begin position="104"/>
        <end position="324"/>
    </location>
</feature>
<name>A0AAV8UCB6_9ROSI</name>
<keyword evidence="5" id="KW-1185">Reference proteome</keyword>
<dbReference type="InterPro" id="IPR013094">
    <property type="entry name" value="AB_hydrolase_3"/>
</dbReference>
<dbReference type="Pfam" id="PF07859">
    <property type="entry name" value="Abhydrolase_3"/>
    <property type="match status" value="1"/>
</dbReference>
<dbReference type="AlphaFoldDB" id="A0AAV8UCB6"/>
<protein>
    <recommendedName>
        <fullName evidence="3">Alpha/beta hydrolase fold-3 domain-containing protein</fullName>
    </recommendedName>
</protein>
<dbReference type="PANTHER" id="PTHR23024">
    <property type="entry name" value="ARYLACETAMIDE DEACETYLASE"/>
    <property type="match status" value="1"/>
</dbReference>
<dbReference type="Proteomes" id="UP001159364">
    <property type="component" value="Linkage Group LG08"/>
</dbReference>
<evidence type="ECO:0000256" key="2">
    <source>
        <dbReference type="ARBA" id="ARBA00022801"/>
    </source>
</evidence>
<comment type="similarity">
    <text evidence="1">Belongs to the 'GDXG' lipolytic enzyme family.</text>
</comment>
<evidence type="ECO:0000313" key="5">
    <source>
        <dbReference type="Proteomes" id="UP001159364"/>
    </source>
</evidence>
<dbReference type="PROSITE" id="PS01173">
    <property type="entry name" value="LIPASE_GDXG_HIS"/>
    <property type="match status" value="1"/>
</dbReference>
<dbReference type="EMBL" id="JAIWQS010000008">
    <property type="protein sequence ID" value="KAJ8900205.1"/>
    <property type="molecule type" value="Genomic_DNA"/>
</dbReference>
<accession>A0AAV8UCB6</accession>
<evidence type="ECO:0000259" key="3">
    <source>
        <dbReference type="Pfam" id="PF07859"/>
    </source>
</evidence>
<comment type="caution">
    <text evidence="4">The sequence shown here is derived from an EMBL/GenBank/DDBJ whole genome shotgun (WGS) entry which is preliminary data.</text>
</comment>
<organism evidence="4 5">
    <name type="scientific">Erythroxylum novogranatense</name>
    <dbReference type="NCBI Taxonomy" id="1862640"/>
    <lineage>
        <taxon>Eukaryota</taxon>
        <taxon>Viridiplantae</taxon>
        <taxon>Streptophyta</taxon>
        <taxon>Embryophyta</taxon>
        <taxon>Tracheophyta</taxon>
        <taxon>Spermatophyta</taxon>
        <taxon>Magnoliopsida</taxon>
        <taxon>eudicotyledons</taxon>
        <taxon>Gunneridae</taxon>
        <taxon>Pentapetalae</taxon>
        <taxon>rosids</taxon>
        <taxon>fabids</taxon>
        <taxon>Malpighiales</taxon>
        <taxon>Erythroxylaceae</taxon>
        <taxon>Erythroxylum</taxon>
    </lineage>
</organism>
<evidence type="ECO:0000256" key="1">
    <source>
        <dbReference type="ARBA" id="ARBA00010515"/>
    </source>
</evidence>
<evidence type="ECO:0000313" key="4">
    <source>
        <dbReference type="EMBL" id="KAJ8900205.1"/>
    </source>
</evidence>
<dbReference type="InterPro" id="IPR002168">
    <property type="entry name" value="Lipase_GDXG_HIS_AS"/>
</dbReference>